<keyword evidence="3" id="KW-0444">Lipid biosynthesis</keyword>
<keyword evidence="2" id="KW-0521">NADP</keyword>
<evidence type="ECO:0000256" key="2">
    <source>
        <dbReference type="ARBA" id="ARBA00022857"/>
    </source>
</evidence>
<dbReference type="Proteomes" id="UP000606274">
    <property type="component" value="Unassembled WGS sequence"/>
</dbReference>
<dbReference type="InterPro" id="IPR002347">
    <property type="entry name" value="SDR_fam"/>
</dbReference>
<dbReference type="PANTHER" id="PTHR43899:SF7">
    <property type="entry name" value="17-BETA-HYDROXYSTEROID DEHYDROGENASE TYPE 3"/>
    <property type="match status" value="1"/>
</dbReference>
<keyword evidence="3" id="KW-0752">Steroid biosynthesis</keyword>
<keyword evidence="3" id="KW-0443">Lipid metabolism</keyword>
<dbReference type="GO" id="GO:0006694">
    <property type="term" value="P:steroid biosynthetic process"/>
    <property type="evidence" value="ECO:0007669"/>
    <property type="project" value="UniProtKB-KW"/>
</dbReference>
<sequence>MALIELIFVLSGACVVLLWLARGLKMIAPKVCSISGNFFTSMGKWAVITGGSGGIGKAYAEEFARLGLNVVIISRSKEKLDKSARDIEIKMDRSIMVIAADFTKDNIYENIKETIKDLDIAVLVNNVGILQNVIPCKFLETVNMEEKIHQMINCNVKAMVKMCHIVLPGMVKRGGGIILNISSGISKVPFPLYTLYSATKMFVETFSRGLSAEYKSKRILIQNVSPFGVSTAMTGYQNPSIITFTPEAFVRNSLQYLKAGEQTYGSVTHAILGWIIQAIPEWLLRREAFQNSFQEYVKTQVAG</sequence>
<dbReference type="PIRSF" id="PIRSF000126">
    <property type="entry name" value="11-beta-HSD1"/>
    <property type="match status" value="1"/>
</dbReference>
<organism evidence="6 7">
    <name type="scientific">Silurus meridionalis</name>
    <name type="common">Southern catfish</name>
    <name type="synonym">Silurus soldatovi meridionalis</name>
    <dbReference type="NCBI Taxonomy" id="175797"/>
    <lineage>
        <taxon>Eukaryota</taxon>
        <taxon>Metazoa</taxon>
        <taxon>Chordata</taxon>
        <taxon>Craniata</taxon>
        <taxon>Vertebrata</taxon>
        <taxon>Euteleostomi</taxon>
        <taxon>Actinopterygii</taxon>
        <taxon>Neopterygii</taxon>
        <taxon>Teleostei</taxon>
        <taxon>Ostariophysi</taxon>
        <taxon>Siluriformes</taxon>
        <taxon>Siluridae</taxon>
        <taxon>Silurus</taxon>
    </lineage>
</organism>
<evidence type="ECO:0000256" key="1">
    <source>
        <dbReference type="ARBA" id="ARBA00004240"/>
    </source>
</evidence>
<dbReference type="AlphaFoldDB" id="A0A8T0ASB7"/>
<dbReference type="PANTHER" id="PTHR43899">
    <property type="entry name" value="RH59310P"/>
    <property type="match status" value="1"/>
</dbReference>
<dbReference type="Gene3D" id="3.40.50.720">
    <property type="entry name" value="NAD(P)-binding Rossmann-like Domain"/>
    <property type="match status" value="1"/>
</dbReference>
<comment type="caution">
    <text evidence="6">The sequence shown here is derived from an EMBL/GenBank/DDBJ whole genome shotgun (WGS) entry which is preliminary data.</text>
</comment>
<keyword evidence="4" id="KW-0560">Oxidoreductase</keyword>
<name>A0A8T0ASB7_SILME</name>
<dbReference type="GO" id="GO:0005783">
    <property type="term" value="C:endoplasmic reticulum"/>
    <property type="evidence" value="ECO:0007669"/>
    <property type="project" value="UniProtKB-SubCell"/>
</dbReference>
<comment type="subcellular location">
    <subcellularLocation>
        <location evidence="1">Endoplasmic reticulum</location>
    </subcellularLocation>
</comment>
<evidence type="ECO:0000256" key="5">
    <source>
        <dbReference type="RuleBase" id="RU000363"/>
    </source>
</evidence>
<dbReference type="OrthoDB" id="5545019at2759"/>
<dbReference type="InterPro" id="IPR020904">
    <property type="entry name" value="Sc_DH/Rdtase_CS"/>
</dbReference>
<evidence type="ECO:0000313" key="7">
    <source>
        <dbReference type="Proteomes" id="UP000606274"/>
    </source>
</evidence>
<reference evidence="6" key="1">
    <citation type="submission" date="2020-08" db="EMBL/GenBank/DDBJ databases">
        <title>Chromosome-level assembly of Southern catfish (Silurus meridionalis) provides insights into visual adaptation to the nocturnal and benthic lifestyles.</title>
        <authorList>
            <person name="Zhang Y."/>
            <person name="Wang D."/>
            <person name="Peng Z."/>
        </authorList>
    </citation>
    <scope>NUCLEOTIDE SEQUENCE</scope>
    <source>
        <strain evidence="6">SWU-2019-XX</strain>
        <tissue evidence="6">Muscle</tissue>
    </source>
</reference>
<dbReference type="FunFam" id="3.40.50.720:FF:000137">
    <property type="entry name" value="Hydroxysteroid (17-beta) dehydrogenase 3"/>
    <property type="match status" value="1"/>
</dbReference>
<accession>A0A8T0ASB7</accession>
<proteinExistence type="inferred from homology"/>
<dbReference type="PROSITE" id="PS00061">
    <property type="entry name" value="ADH_SHORT"/>
    <property type="match status" value="1"/>
</dbReference>
<dbReference type="PRINTS" id="PR00081">
    <property type="entry name" value="GDHRDH"/>
</dbReference>
<dbReference type="SUPFAM" id="SSF51735">
    <property type="entry name" value="NAD(P)-binding Rossmann-fold domains"/>
    <property type="match status" value="1"/>
</dbReference>
<evidence type="ECO:0008006" key="8">
    <source>
        <dbReference type="Google" id="ProtNLM"/>
    </source>
</evidence>
<dbReference type="CDD" id="cd05356">
    <property type="entry name" value="17beta-HSD1_like_SDR_c"/>
    <property type="match status" value="1"/>
</dbReference>
<dbReference type="PRINTS" id="PR00080">
    <property type="entry name" value="SDRFAMILY"/>
</dbReference>
<gene>
    <name evidence="6" type="ORF">HF521_007008</name>
</gene>
<evidence type="ECO:0000313" key="6">
    <source>
        <dbReference type="EMBL" id="KAF7695285.1"/>
    </source>
</evidence>
<evidence type="ECO:0000256" key="3">
    <source>
        <dbReference type="ARBA" id="ARBA00022955"/>
    </source>
</evidence>
<comment type="similarity">
    <text evidence="5">Belongs to the short-chain dehydrogenases/reductases (SDR) family.</text>
</comment>
<dbReference type="Pfam" id="PF00106">
    <property type="entry name" value="adh_short"/>
    <property type="match status" value="1"/>
</dbReference>
<dbReference type="GO" id="GO:0047045">
    <property type="term" value="F:testosterone dehydrogenase (NADP+) activity"/>
    <property type="evidence" value="ECO:0007669"/>
    <property type="project" value="TreeGrafter"/>
</dbReference>
<dbReference type="InterPro" id="IPR036291">
    <property type="entry name" value="NAD(P)-bd_dom_sf"/>
</dbReference>
<dbReference type="InterPro" id="IPR051019">
    <property type="entry name" value="VLCFA-Steroid_DH"/>
</dbReference>
<evidence type="ECO:0000256" key="4">
    <source>
        <dbReference type="ARBA" id="ARBA00023002"/>
    </source>
</evidence>
<keyword evidence="7" id="KW-1185">Reference proteome</keyword>
<dbReference type="EMBL" id="JABFDY010000017">
    <property type="protein sequence ID" value="KAF7695285.1"/>
    <property type="molecule type" value="Genomic_DNA"/>
</dbReference>
<protein>
    <recommendedName>
        <fullName evidence="8">Testosterone 17-beta-dehydrogenase 3</fullName>
    </recommendedName>
</protein>